<comment type="function">
    <text evidence="1 12">Required for the export of heme to the periplasm for the biogenesis of c-type cytochromes.</text>
</comment>
<evidence type="ECO:0000313" key="13">
    <source>
        <dbReference type="EMBL" id="TCP42378.1"/>
    </source>
</evidence>
<dbReference type="Proteomes" id="UP000294835">
    <property type="component" value="Unassembled WGS sequence"/>
</dbReference>
<dbReference type="InterPro" id="IPR007078">
    <property type="entry name" value="Haem_export_protD_CcmD"/>
</dbReference>
<keyword evidence="7 12" id="KW-0997">Cell inner membrane</keyword>
<evidence type="ECO:0000256" key="4">
    <source>
        <dbReference type="ARBA" id="ARBA00016461"/>
    </source>
</evidence>
<sequence>MIPDLGKYASAVLSSYAISLVLLAGLIALSLWRGAKIRRQLEEVESRRKSDG</sequence>
<evidence type="ECO:0000256" key="10">
    <source>
        <dbReference type="ARBA" id="ARBA00022989"/>
    </source>
</evidence>
<accession>A0A4R2Q3S6</accession>
<dbReference type="GO" id="GO:0005886">
    <property type="term" value="C:plasma membrane"/>
    <property type="evidence" value="ECO:0007669"/>
    <property type="project" value="UniProtKB-SubCell"/>
</dbReference>
<dbReference type="GO" id="GO:0017004">
    <property type="term" value="P:cytochrome complex assembly"/>
    <property type="evidence" value="ECO:0007669"/>
    <property type="project" value="UniProtKB-KW"/>
</dbReference>
<keyword evidence="9 12" id="KW-0201">Cytochrome c-type biogenesis</keyword>
<evidence type="ECO:0000256" key="2">
    <source>
        <dbReference type="ARBA" id="ARBA00004377"/>
    </source>
</evidence>
<name>A0A4R2Q3S6_9RHOB</name>
<organism evidence="13 14">
    <name type="scientific">Rhodovulum marinum</name>
    <dbReference type="NCBI Taxonomy" id="320662"/>
    <lineage>
        <taxon>Bacteria</taxon>
        <taxon>Pseudomonadati</taxon>
        <taxon>Pseudomonadota</taxon>
        <taxon>Alphaproteobacteria</taxon>
        <taxon>Rhodobacterales</taxon>
        <taxon>Paracoccaceae</taxon>
        <taxon>Rhodovulum</taxon>
    </lineage>
</organism>
<evidence type="ECO:0000256" key="6">
    <source>
        <dbReference type="ARBA" id="ARBA00022475"/>
    </source>
</evidence>
<keyword evidence="11 12" id="KW-0472">Membrane</keyword>
<feature type="transmembrane region" description="Helical" evidence="12">
    <location>
        <begin position="12"/>
        <end position="32"/>
    </location>
</feature>
<dbReference type="Pfam" id="PF04995">
    <property type="entry name" value="CcmD"/>
    <property type="match status" value="1"/>
</dbReference>
<dbReference type="GO" id="GO:0015886">
    <property type="term" value="P:heme transport"/>
    <property type="evidence" value="ECO:0007669"/>
    <property type="project" value="InterPro"/>
</dbReference>
<evidence type="ECO:0000256" key="8">
    <source>
        <dbReference type="ARBA" id="ARBA00022692"/>
    </source>
</evidence>
<keyword evidence="8 12" id="KW-0812">Transmembrane</keyword>
<protein>
    <recommendedName>
        <fullName evidence="4 12">Heme exporter protein D</fullName>
    </recommendedName>
</protein>
<evidence type="ECO:0000313" key="14">
    <source>
        <dbReference type="Proteomes" id="UP000294835"/>
    </source>
</evidence>
<comment type="similarity">
    <text evidence="3 12">Belongs to the CcmD/CycX/HelD family.</text>
</comment>
<keyword evidence="6 12" id="KW-1003">Cell membrane</keyword>
<dbReference type="NCBIfam" id="TIGR03141">
    <property type="entry name" value="cytochro_ccmD"/>
    <property type="match status" value="1"/>
</dbReference>
<evidence type="ECO:0000256" key="3">
    <source>
        <dbReference type="ARBA" id="ARBA00008741"/>
    </source>
</evidence>
<dbReference type="AlphaFoldDB" id="A0A4R2Q3S6"/>
<keyword evidence="5 12" id="KW-0813">Transport</keyword>
<dbReference type="RefSeq" id="WP_132461507.1">
    <property type="nucleotide sequence ID" value="NZ_SLXP01000003.1"/>
</dbReference>
<comment type="subcellular location">
    <subcellularLocation>
        <location evidence="2 12">Cell inner membrane</location>
        <topology evidence="2 12">Single-pass membrane protein</topology>
    </subcellularLocation>
</comment>
<dbReference type="EMBL" id="SLXP01000003">
    <property type="protein sequence ID" value="TCP42378.1"/>
    <property type="molecule type" value="Genomic_DNA"/>
</dbReference>
<comment type="caution">
    <text evidence="13">The sequence shown here is derived from an EMBL/GenBank/DDBJ whole genome shotgun (WGS) entry which is preliminary data.</text>
</comment>
<evidence type="ECO:0000256" key="5">
    <source>
        <dbReference type="ARBA" id="ARBA00022448"/>
    </source>
</evidence>
<proteinExistence type="inferred from homology"/>
<evidence type="ECO:0000256" key="1">
    <source>
        <dbReference type="ARBA" id="ARBA00002442"/>
    </source>
</evidence>
<evidence type="ECO:0000256" key="12">
    <source>
        <dbReference type="RuleBase" id="RU363101"/>
    </source>
</evidence>
<gene>
    <name evidence="13" type="ORF">EV662_103286</name>
</gene>
<keyword evidence="14" id="KW-1185">Reference proteome</keyword>
<evidence type="ECO:0000256" key="7">
    <source>
        <dbReference type="ARBA" id="ARBA00022519"/>
    </source>
</evidence>
<reference evidence="13 14" key="1">
    <citation type="submission" date="2019-03" db="EMBL/GenBank/DDBJ databases">
        <title>Genomic Encyclopedia of Type Strains, Phase IV (KMG-IV): sequencing the most valuable type-strain genomes for metagenomic binning, comparative biology and taxonomic classification.</title>
        <authorList>
            <person name="Goeker M."/>
        </authorList>
    </citation>
    <scope>NUCLEOTIDE SEQUENCE [LARGE SCALE GENOMIC DNA]</scope>
    <source>
        <strain evidence="13 14">DSM 18063</strain>
    </source>
</reference>
<evidence type="ECO:0000256" key="9">
    <source>
        <dbReference type="ARBA" id="ARBA00022748"/>
    </source>
</evidence>
<evidence type="ECO:0000256" key="11">
    <source>
        <dbReference type="ARBA" id="ARBA00023136"/>
    </source>
</evidence>
<keyword evidence="10 12" id="KW-1133">Transmembrane helix</keyword>